<dbReference type="AlphaFoldDB" id="A0AAD3P7G3"/>
<dbReference type="PANTHER" id="PTHR35834:SF3">
    <property type="entry name" value="ARM REPEAT SUPERFAMILY PROTEIN"/>
    <property type="match status" value="1"/>
</dbReference>
<comment type="caution">
    <text evidence="2">The sequence shown here is derived from an EMBL/GenBank/DDBJ whole genome shotgun (WGS) entry which is preliminary data.</text>
</comment>
<dbReference type="Proteomes" id="UP001279734">
    <property type="component" value="Unassembled WGS sequence"/>
</dbReference>
<gene>
    <name evidence="2" type="ORF">Nepgr_000826</name>
</gene>
<dbReference type="InterPro" id="IPR011989">
    <property type="entry name" value="ARM-like"/>
</dbReference>
<evidence type="ECO:0000256" key="1">
    <source>
        <dbReference type="SAM" id="MobiDB-lite"/>
    </source>
</evidence>
<organism evidence="2 3">
    <name type="scientific">Nepenthes gracilis</name>
    <name type="common">Slender pitcher plant</name>
    <dbReference type="NCBI Taxonomy" id="150966"/>
    <lineage>
        <taxon>Eukaryota</taxon>
        <taxon>Viridiplantae</taxon>
        <taxon>Streptophyta</taxon>
        <taxon>Embryophyta</taxon>
        <taxon>Tracheophyta</taxon>
        <taxon>Spermatophyta</taxon>
        <taxon>Magnoliopsida</taxon>
        <taxon>eudicotyledons</taxon>
        <taxon>Gunneridae</taxon>
        <taxon>Pentapetalae</taxon>
        <taxon>Caryophyllales</taxon>
        <taxon>Nepenthaceae</taxon>
        <taxon>Nepenthes</taxon>
    </lineage>
</organism>
<evidence type="ECO:0000313" key="3">
    <source>
        <dbReference type="Proteomes" id="UP001279734"/>
    </source>
</evidence>
<sequence length="236" mass="25928">MEGLPVLESILCDTSMSTGVREKSAMAIAALARFNKDVFVGQVLMGFTVRALVLMGTRRSLQVLTFLVKLIKGHLVDDIELNGEIPRIISTLASQDISVQTMAIDCILEMAYFSRKEGIETMLKCGLIEKLVFLQRLEIGCDSNGANEEDDRQGSGNCEEADLEEEIEREDRETLKSRPFSGCVAGFSVQVEVGSGTEKSEKKELKMEILRRARDASVSEAEAATIVAEILWGSSL</sequence>
<dbReference type="PANTHER" id="PTHR35834">
    <property type="entry name" value="ARMADILLO-TYPE FOLD PROTEIN-RELATED"/>
    <property type="match status" value="1"/>
</dbReference>
<dbReference type="InterPro" id="IPR016024">
    <property type="entry name" value="ARM-type_fold"/>
</dbReference>
<protein>
    <submittedName>
        <fullName evidence="2">Uncharacterized protein</fullName>
    </submittedName>
</protein>
<proteinExistence type="predicted"/>
<feature type="compositionally biased region" description="Acidic residues" evidence="1">
    <location>
        <begin position="159"/>
        <end position="168"/>
    </location>
</feature>
<accession>A0AAD3P7G3</accession>
<evidence type="ECO:0000313" key="2">
    <source>
        <dbReference type="EMBL" id="GMG98986.1"/>
    </source>
</evidence>
<keyword evidence="3" id="KW-1185">Reference proteome</keyword>
<dbReference type="Gene3D" id="1.25.10.10">
    <property type="entry name" value="Leucine-rich Repeat Variant"/>
    <property type="match status" value="1"/>
</dbReference>
<feature type="region of interest" description="Disordered" evidence="1">
    <location>
        <begin position="145"/>
        <end position="175"/>
    </location>
</feature>
<dbReference type="SUPFAM" id="SSF48371">
    <property type="entry name" value="ARM repeat"/>
    <property type="match status" value="1"/>
</dbReference>
<reference evidence="2" key="1">
    <citation type="submission" date="2023-05" db="EMBL/GenBank/DDBJ databases">
        <title>Nepenthes gracilis genome sequencing.</title>
        <authorList>
            <person name="Fukushima K."/>
        </authorList>
    </citation>
    <scope>NUCLEOTIDE SEQUENCE</scope>
    <source>
        <strain evidence="2">SING2019-196</strain>
    </source>
</reference>
<name>A0AAD3P7G3_NEPGR</name>
<dbReference type="EMBL" id="BSYO01000001">
    <property type="protein sequence ID" value="GMG98986.1"/>
    <property type="molecule type" value="Genomic_DNA"/>
</dbReference>